<proteinExistence type="predicted"/>
<dbReference type="Proteomes" id="UP000824120">
    <property type="component" value="Chromosome 9"/>
</dbReference>
<dbReference type="OrthoDB" id="1314247at2759"/>
<feature type="compositionally biased region" description="Acidic residues" evidence="1">
    <location>
        <begin position="238"/>
        <end position="273"/>
    </location>
</feature>
<sequence>MATEGDVNAASTTNVSPDEGKKNRKGKKHQKSHEEMLLDPIPSEALTSHTPWTTKARDDELGEEAIDVTAGEEWVARVEVARQAVEILDRRMNMADGNSRGGHAQLQRKVAPPPFRLAPPPYQFSQFAPPSPTLLKATEEAQHVKKLIQDYIASFIKVGDKVGASKFLKFKDKFDWWVVIKTKPMGRVEVENELDVAYQNKISSVHQVVDAELEMNLEHPNHILEEINREEVDMPTNMEEDEEETFEEDEWIDEEETSEDDACEWIDDEETFE</sequence>
<keyword evidence="3" id="KW-1185">Reference proteome</keyword>
<dbReference type="AlphaFoldDB" id="A0A9J5XEK3"/>
<feature type="region of interest" description="Disordered" evidence="1">
    <location>
        <begin position="232"/>
        <end position="273"/>
    </location>
</feature>
<feature type="compositionally biased region" description="Basic residues" evidence="1">
    <location>
        <begin position="22"/>
        <end position="31"/>
    </location>
</feature>
<protein>
    <submittedName>
        <fullName evidence="2">Uncharacterized protein</fullName>
    </submittedName>
</protein>
<comment type="caution">
    <text evidence="2">The sequence shown here is derived from an EMBL/GenBank/DDBJ whole genome shotgun (WGS) entry which is preliminary data.</text>
</comment>
<reference evidence="2 3" key="1">
    <citation type="submission" date="2020-09" db="EMBL/GenBank/DDBJ databases">
        <title>De no assembly of potato wild relative species, Solanum commersonii.</title>
        <authorList>
            <person name="Cho K."/>
        </authorList>
    </citation>
    <scope>NUCLEOTIDE SEQUENCE [LARGE SCALE GENOMIC DNA]</scope>
    <source>
        <strain evidence="2">LZ3.2</strain>
        <tissue evidence="2">Leaf</tissue>
    </source>
</reference>
<evidence type="ECO:0000313" key="3">
    <source>
        <dbReference type="Proteomes" id="UP000824120"/>
    </source>
</evidence>
<name>A0A9J5XEK3_SOLCO</name>
<evidence type="ECO:0000313" key="2">
    <source>
        <dbReference type="EMBL" id="KAG5586803.1"/>
    </source>
</evidence>
<organism evidence="2 3">
    <name type="scientific">Solanum commersonii</name>
    <name type="common">Commerson's wild potato</name>
    <name type="synonym">Commerson's nightshade</name>
    <dbReference type="NCBI Taxonomy" id="4109"/>
    <lineage>
        <taxon>Eukaryota</taxon>
        <taxon>Viridiplantae</taxon>
        <taxon>Streptophyta</taxon>
        <taxon>Embryophyta</taxon>
        <taxon>Tracheophyta</taxon>
        <taxon>Spermatophyta</taxon>
        <taxon>Magnoliopsida</taxon>
        <taxon>eudicotyledons</taxon>
        <taxon>Gunneridae</taxon>
        <taxon>Pentapetalae</taxon>
        <taxon>asterids</taxon>
        <taxon>lamiids</taxon>
        <taxon>Solanales</taxon>
        <taxon>Solanaceae</taxon>
        <taxon>Solanoideae</taxon>
        <taxon>Solaneae</taxon>
        <taxon>Solanum</taxon>
    </lineage>
</organism>
<evidence type="ECO:0000256" key="1">
    <source>
        <dbReference type="SAM" id="MobiDB-lite"/>
    </source>
</evidence>
<feature type="region of interest" description="Disordered" evidence="1">
    <location>
        <begin position="1"/>
        <end position="54"/>
    </location>
</feature>
<accession>A0A9J5XEK3</accession>
<gene>
    <name evidence="2" type="ORF">H5410_047237</name>
</gene>
<dbReference type="EMBL" id="JACXVP010000009">
    <property type="protein sequence ID" value="KAG5586803.1"/>
    <property type="molecule type" value="Genomic_DNA"/>
</dbReference>